<evidence type="ECO:0000256" key="1">
    <source>
        <dbReference type="SAM" id="MobiDB-lite"/>
    </source>
</evidence>
<evidence type="ECO:0000313" key="2">
    <source>
        <dbReference type="EMBL" id="TNN67982.1"/>
    </source>
</evidence>
<sequence>MNSVRPALRGRVPRSRGRLVEHSEAGPSAPALSSHIRPRLAPKRCSLGKTITRVNRHKQEHILTLSRRPDVTERDT</sequence>
<reference evidence="2 3" key="1">
    <citation type="submission" date="2019-03" db="EMBL/GenBank/DDBJ databases">
        <title>First draft genome of Liparis tanakae, snailfish: a comprehensive survey of snailfish specific genes.</title>
        <authorList>
            <person name="Kim W."/>
            <person name="Song I."/>
            <person name="Jeong J.-H."/>
            <person name="Kim D."/>
            <person name="Kim S."/>
            <person name="Ryu S."/>
            <person name="Song J.Y."/>
            <person name="Lee S.K."/>
        </authorList>
    </citation>
    <scope>NUCLEOTIDE SEQUENCE [LARGE SCALE GENOMIC DNA]</scope>
    <source>
        <tissue evidence="2">Muscle</tissue>
    </source>
</reference>
<comment type="caution">
    <text evidence="2">The sequence shown here is derived from an EMBL/GenBank/DDBJ whole genome shotgun (WGS) entry which is preliminary data.</text>
</comment>
<gene>
    <name evidence="2" type="ORF">EYF80_021774</name>
</gene>
<feature type="region of interest" description="Disordered" evidence="1">
    <location>
        <begin position="1"/>
        <end position="34"/>
    </location>
</feature>
<keyword evidence="3" id="KW-1185">Reference proteome</keyword>
<dbReference type="EMBL" id="SRLO01000196">
    <property type="protein sequence ID" value="TNN67982.1"/>
    <property type="molecule type" value="Genomic_DNA"/>
</dbReference>
<name>A0A4Z2HT13_9TELE</name>
<protein>
    <submittedName>
        <fullName evidence="2">Uncharacterized protein</fullName>
    </submittedName>
</protein>
<dbReference type="Proteomes" id="UP000314294">
    <property type="component" value="Unassembled WGS sequence"/>
</dbReference>
<accession>A0A4Z2HT13</accession>
<proteinExistence type="predicted"/>
<evidence type="ECO:0000313" key="3">
    <source>
        <dbReference type="Proteomes" id="UP000314294"/>
    </source>
</evidence>
<organism evidence="2 3">
    <name type="scientific">Liparis tanakae</name>
    <name type="common">Tanaka's snailfish</name>
    <dbReference type="NCBI Taxonomy" id="230148"/>
    <lineage>
        <taxon>Eukaryota</taxon>
        <taxon>Metazoa</taxon>
        <taxon>Chordata</taxon>
        <taxon>Craniata</taxon>
        <taxon>Vertebrata</taxon>
        <taxon>Euteleostomi</taxon>
        <taxon>Actinopterygii</taxon>
        <taxon>Neopterygii</taxon>
        <taxon>Teleostei</taxon>
        <taxon>Neoteleostei</taxon>
        <taxon>Acanthomorphata</taxon>
        <taxon>Eupercaria</taxon>
        <taxon>Perciformes</taxon>
        <taxon>Cottioidei</taxon>
        <taxon>Cottales</taxon>
        <taxon>Liparidae</taxon>
        <taxon>Liparis</taxon>
    </lineage>
</organism>
<dbReference type="AlphaFoldDB" id="A0A4Z2HT13"/>